<organism evidence="2 3">
    <name type="scientific">Rugosimonospora acidiphila</name>
    <dbReference type="NCBI Taxonomy" id="556531"/>
    <lineage>
        <taxon>Bacteria</taxon>
        <taxon>Bacillati</taxon>
        <taxon>Actinomycetota</taxon>
        <taxon>Actinomycetes</taxon>
        <taxon>Micromonosporales</taxon>
        <taxon>Micromonosporaceae</taxon>
        <taxon>Rugosimonospora</taxon>
    </lineage>
</organism>
<comment type="caution">
    <text evidence="2">The sequence shown here is derived from an EMBL/GenBank/DDBJ whole genome shotgun (WGS) entry which is preliminary data.</text>
</comment>
<gene>
    <name evidence="2" type="ORF">GCM10023322_14320</name>
</gene>
<dbReference type="InterPro" id="IPR036396">
    <property type="entry name" value="Cyt_P450_sf"/>
</dbReference>
<dbReference type="Gene3D" id="1.10.630.10">
    <property type="entry name" value="Cytochrome P450"/>
    <property type="match status" value="1"/>
</dbReference>
<evidence type="ECO:0000313" key="2">
    <source>
        <dbReference type="EMBL" id="GAA5180918.1"/>
    </source>
</evidence>
<name>A0ABP9RNA0_9ACTN</name>
<dbReference type="InterPro" id="IPR001128">
    <property type="entry name" value="Cyt_P450"/>
</dbReference>
<dbReference type="InterPro" id="IPR034660">
    <property type="entry name" value="DinB/YfiT-like"/>
</dbReference>
<protein>
    <recommendedName>
        <fullName evidence="4">Cytochrome P450</fullName>
    </recommendedName>
</protein>
<dbReference type="Pfam" id="PF00067">
    <property type="entry name" value="p450"/>
    <property type="match status" value="1"/>
</dbReference>
<dbReference type="SUPFAM" id="SSF109854">
    <property type="entry name" value="DinB/YfiT-like putative metalloenzymes"/>
    <property type="match status" value="1"/>
</dbReference>
<accession>A0ABP9RNA0</accession>
<dbReference type="PANTHER" id="PTHR46696:SF1">
    <property type="entry name" value="CYTOCHROME P450 YJIB-RELATED"/>
    <property type="match status" value="1"/>
</dbReference>
<dbReference type="SUPFAM" id="SSF48264">
    <property type="entry name" value="Cytochrome P450"/>
    <property type="match status" value="1"/>
</dbReference>
<evidence type="ECO:0000256" key="1">
    <source>
        <dbReference type="ARBA" id="ARBA00010617"/>
    </source>
</evidence>
<evidence type="ECO:0000313" key="3">
    <source>
        <dbReference type="Proteomes" id="UP001501570"/>
    </source>
</evidence>
<reference evidence="3" key="1">
    <citation type="journal article" date="2019" name="Int. J. Syst. Evol. Microbiol.">
        <title>The Global Catalogue of Microorganisms (GCM) 10K type strain sequencing project: providing services to taxonomists for standard genome sequencing and annotation.</title>
        <authorList>
            <consortium name="The Broad Institute Genomics Platform"/>
            <consortium name="The Broad Institute Genome Sequencing Center for Infectious Disease"/>
            <person name="Wu L."/>
            <person name="Ma J."/>
        </authorList>
    </citation>
    <scope>NUCLEOTIDE SEQUENCE [LARGE SCALE GENOMIC DNA]</scope>
    <source>
        <strain evidence="3">JCM 18304</strain>
    </source>
</reference>
<dbReference type="PANTHER" id="PTHR46696">
    <property type="entry name" value="P450, PUTATIVE (EUROFUNG)-RELATED"/>
    <property type="match status" value="1"/>
</dbReference>
<comment type="similarity">
    <text evidence="1">Belongs to the cytochrome P450 family.</text>
</comment>
<keyword evidence="3" id="KW-1185">Reference proteome</keyword>
<dbReference type="InterPro" id="IPR002397">
    <property type="entry name" value="Cyt_P450_B"/>
</dbReference>
<dbReference type="EMBL" id="BAABJQ010000003">
    <property type="protein sequence ID" value="GAA5180918.1"/>
    <property type="molecule type" value="Genomic_DNA"/>
</dbReference>
<evidence type="ECO:0008006" key="4">
    <source>
        <dbReference type="Google" id="ProtNLM"/>
    </source>
</evidence>
<proteinExistence type="inferred from homology"/>
<dbReference type="Proteomes" id="UP001501570">
    <property type="component" value="Unassembled WGS sequence"/>
</dbReference>
<sequence length="448" mass="46492">MRRYADVEAALADPRLVPPPAAAPGPTGGVAWLRATVARFSHGQTHDRRRALVVADLARLDPAALRRAAAGDPDTDPRRVAVRTLAQALGLADPDAVAEAIGVVAGAYFGDAADPAADRAVARLLPLMLPTGPTGHDGFDGGVAAGAPAPPGATEAARAAAEVAANRIGLLVQACDATATLVDHARRAAVGCPAATGVEALLAETLRHDPPVPALHRVATAATRVADANLAPGERVVLDVAAANRDPAVFADPDVFDPRRPGPASLTFGAAPRACPGTEHALAIAAGVLDRYLDAPATLVTGLVEQVLTRAGTWTAWDGRPRPAGDRVYTPHKAIRRVADHLVDHLAEIEARLAGQAPPPDHWHASMVTTPADLAPFTAHDLDEARSRLSRLALIWARRLDDLTAEQLDRSPGPGWSFRQLAFHLAGSVFYADAVGDLTPTDAAAPKG</sequence>
<dbReference type="PRINTS" id="PR00359">
    <property type="entry name" value="BP450"/>
</dbReference>